<dbReference type="AlphaFoldDB" id="A0A509EBL0"/>
<dbReference type="Proteomes" id="UP000410984">
    <property type="component" value="Unassembled WGS sequence"/>
</dbReference>
<reference evidence="1 2" key="1">
    <citation type="submission" date="2019-06" db="EMBL/GenBank/DDBJ databases">
        <authorList>
            <person name="Rodrigo-Torres L."/>
            <person name="Arahal R. D."/>
            <person name="Lucena T."/>
        </authorList>
    </citation>
    <scope>NUCLEOTIDE SEQUENCE [LARGE SCALE GENOMIC DNA]</scope>
    <source>
        <strain evidence="1 2">SB0023/3</strain>
    </source>
</reference>
<protein>
    <submittedName>
        <fullName evidence="1">Uncharacterized protein</fullName>
    </submittedName>
</protein>
<sequence>MDRTTCAEFGFEPGTDAFAQCMMDVTQQREMLRHEERLAQQARISAQNREDDRRRELYRALSVQRSGDKTFPVCGAGSGGGIDVRSGTWFGPNCRAR</sequence>
<name>A0A509EBL0_9HYPH</name>
<dbReference type="RefSeq" id="WP_244612588.1">
    <property type="nucleotide sequence ID" value="NZ_CABFPH010000010.1"/>
</dbReference>
<dbReference type="EMBL" id="CABFPH010000010">
    <property type="protein sequence ID" value="VUD70533.1"/>
    <property type="molecule type" value="Genomic_DNA"/>
</dbReference>
<evidence type="ECO:0000313" key="2">
    <source>
        <dbReference type="Proteomes" id="UP000410984"/>
    </source>
</evidence>
<proteinExistence type="predicted"/>
<keyword evidence="2" id="KW-1185">Reference proteome</keyword>
<evidence type="ECO:0000313" key="1">
    <source>
        <dbReference type="EMBL" id="VUD70533.1"/>
    </source>
</evidence>
<gene>
    <name evidence="1" type="ORF">MET9862_01102</name>
</gene>
<accession>A0A509EBL0</accession>
<organism evidence="1 2">
    <name type="scientific">Methylobacterium symbioticum</name>
    <dbReference type="NCBI Taxonomy" id="2584084"/>
    <lineage>
        <taxon>Bacteria</taxon>
        <taxon>Pseudomonadati</taxon>
        <taxon>Pseudomonadota</taxon>
        <taxon>Alphaproteobacteria</taxon>
        <taxon>Hyphomicrobiales</taxon>
        <taxon>Methylobacteriaceae</taxon>
        <taxon>Methylobacterium</taxon>
    </lineage>
</organism>